<gene>
    <name evidence="1" type="ORF">OCBIM_22009906mg</name>
</gene>
<accession>A0A0L8HP45</accession>
<reference evidence="1" key="1">
    <citation type="submission" date="2015-07" db="EMBL/GenBank/DDBJ databases">
        <title>MeaNS - Measles Nucleotide Surveillance Program.</title>
        <authorList>
            <person name="Tran T."/>
            <person name="Druce J."/>
        </authorList>
    </citation>
    <scope>NUCLEOTIDE SEQUENCE</scope>
    <source>
        <strain evidence="1">UCB-OBI-ISO-001</strain>
        <tissue evidence="1">Gonad</tissue>
    </source>
</reference>
<name>A0A0L8HP45_OCTBM</name>
<protein>
    <submittedName>
        <fullName evidence="1">Uncharacterized protein</fullName>
    </submittedName>
</protein>
<sequence>MVLQLRLGCCLSSLHQRVFHGLAKAGPQYSD</sequence>
<proteinExistence type="predicted"/>
<evidence type="ECO:0000313" key="1">
    <source>
        <dbReference type="EMBL" id="KOF91018.1"/>
    </source>
</evidence>
<dbReference type="EMBL" id="KQ417622">
    <property type="protein sequence ID" value="KOF91018.1"/>
    <property type="molecule type" value="Genomic_DNA"/>
</dbReference>
<organism evidence="1">
    <name type="scientific">Octopus bimaculoides</name>
    <name type="common">California two-spotted octopus</name>
    <dbReference type="NCBI Taxonomy" id="37653"/>
    <lineage>
        <taxon>Eukaryota</taxon>
        <taxon>Metazoa</taxon>
        <taxon>Spiralia</taxon>
        <taxon>Lophotrochozoa</taxon>
        <taxon>Mollusca</taxon>
        <taxon>Cephalopoda</taxon>
        <taxon>Coleoidea</taxon>
        <taxon>Octopodiformes</taxon>
        <taxon>Octopoda</taxon>
        <taxon>Incirrata</taxon>
        <taxon>Octopodidae</taxon>
        <taxon>Octopus</taxon>
    </lineage>
</organism>
<dbReference type="AlphaFoldDB" id="A0A0L8HP45"/>